<dbReference type="EMBL" id="KT997876">
    <property type="protein sequence ID" value="ANS05762.1"/>
    <property type="molecule type" value="Genomic_DNA"/>
</dbReference>
<dbReference type="Proteomes" id="UP000504848">
    <property type="component" value="Segment"/>
</dbReference>
<dbReference type="RefSeq" id="YP_009811059.1">
    <property type="nucleotide sequence ID" value="NC_048051.1"/>
</dbReference>
<dbReference type="KEGG" id="vg:76971378"/>
<keyword evidence="3" id="KW-1185">Reference proteome</keyword>
<evidence type="ECO:0000313" key="2">
    <source>
        <dbReference type="EMBL" id="ANS05762.1"/>
    </source>
</evidence>
<evidence type="ECO:0000313" key="3">
    <source>
        <dbReference type="Proteomes" id="UP000504848"/>
    </source>
</evidence>
<sequence>MVIVNKYKNMAKYLTQAIWLLSHAYCRCWKLGRNLFRKSDFDYFIRNLQTQYPTATGIWTKPFFHKVELVNNEYEKSRSVKIGNVTIEYSFDKTVKKNNVVSLFGYDAMEEVIKALVYITRQSHHNASVLNLAKHRKEKSDGTKHRKSNS</sequence>
<feature type="region of interest" description="Disordered" evidence="1">
    <location>
        <begin position="130"/>
        <end position="150"/>
    </location>
</feature>
<accession>A0A1B1IWR1</accession>
<organism evidence="2 3">
    <name type="scientific">uncultured phage_Deep-GF0-KM16-C193</name>
    <dbReference type="NCBI Taxonomy" id="2740799"/>
    <lineage>
        <taxon>Viruses</taxon>
        <taxon>Duplodnaviria</taxon>
        <taxon>Heunggongvirae</taxon>
        <taxon>Uroviricota</taxon>
        <taxon>Caudoviricetes</taxon>
        <taxon>Autographivirales</taxon>
        <taxon>Stupnyavirus</taxon>
        <taxon>Stupnyavirus KM16C193</taxon>
    </lineage>
</organism>
<reference evidence="2 3" key="1">
    <citation type="submission" date="2015-11" db="EMBL/GenBank/DDBJ databases">
        <title>Genomes of Abundant and Widespread Viruses from the Deep Ocean.</title>
        <authorList>
            <person name="Mizuno C.M."/>
            <person name="Ghai R."/>
            <person name="Saghai A."/>
            <person name="Lopez-Garcia P."/>
            <person name="Rodriguez-Valera F."/>
        </authorList>
    </citation>
    <scope>NUCLEOTIDE SEQUENCE [LARGE SCALE GENOMIC DNA]</scope>
</reference>
<name>A0A1B1IWR1_9CAUD</name>
<evidence type="ECO:0000256" key="1">
    <source>
        <dbReference type="SAM" id="MobiDB-lite"/>
    </source>
</evidence>
<dbReference type="GeneID" id="76971378"/>
<protein>
    <submittedName>
        <fullName evidence="2">Uncharacterized protein</fullName>
    </submittedName>
</protein>
<proteinExistence type="predicted"/>